<dbReference type="AlphaFoldDB" id="A0A923PKH9"/>
<accession>A0A923PKH9</accession>
<evidence type="ECO:0000313" key="2">
    <source>
        <dbReference type="EMBL" id="MBC6992974.1"/>
    </source>
</evidence>
<name>A0A923PKH9_9BACT</name>
<proteinExistence type="predicted"/>
<dbReference type="RefSeq" id="WP_187465101.1">
    <property type="nucleotide sequence ID" value="NZ_JACSIT010000048.1"/>
</dbReference>
<keyword evidence="3" id="KW-1185">Reference proteome</keyword>
<feature type="transmembrane region" description="Helical" evidence="1">
    <location>
        <begin position="20"/>
        <end position="38"/>
    </location>
</feature>
<keyword evidence="1" id="KW-0472">Membrane</keyword>
<keyword evidence="1" id="KW-1133">Transmembrane helix</keyword>
<reference evidence="2" key="1">
    <citation type="submission" date="2020-08" db="EMBL/GenBank/DDBJ databases">
        <title>Lewinella bacteria from marine environments.</title>
        <authorList>
            <person name="Zhong Y."/>
        </authorList>
    </citation>
    <scope>NUCLEOTIDE SEQUENCE</scope>
    <source>
        <strain evidence="2">KCTC 42187</strain>
    </source>
</reference>
<sequence length="45" mass="5023">MRILLKFPSLLAGEGSLASWLVLAAILLLVAGVFTFVFRSMRERE</sequence>
<organism evidence="2 3">
    <name type="scientific">Neolewinella lacunae</name>
    <dbReference type="NCBI Taxonomy" id="1517758"/>
    <lineage>
        <taxon>Bacteria</taxon>
        <taxon>Pseudomonadati</taxon>
        <taxon>Bacteroidota</taxon>
        <taxon>Saprospiria</taxon>
        <taxon>Saprospirales</taxon>
        <taxon>Lewinellaceae</taxon>
        <taxon>Neolewinella</taxon>
    </lineage>
</organism>
<evidence type="ECO:0000313" key="3">
    <source>
        <dbReference type="Proteomes" id="UP000650081"/>
    </source>
</evidence>
<protein>
    <submittedName>
        <fullName evidence="2">Uncharacterized protein</fullName>
    </submittedName>
</protein>
<evidence type="ECO:0000256" key="1">
    <source>
        <dbReference type="SAM" id="Phobius"/>
    </source>
</evidence>
<gene>
    <name evidence="2" type="ORF">H9S92_02245</name>
</gene>
<dbReference type="EMBL" id="JACSIT010000048">
    <property type="protein sequence ID" value="MBC6992974.1"/>
    <property type="molecule type" value="Genomic_DNA"/>
</dbReference>
<comment type="caution">
    <text evidence="2">The sequence shown here is derived from an EMBL/GenBank/DDBJ whole genome shotgun (WGS) entry which is preliminary data.</text>
</comment>
<keyword evidence="1" id="KW-0812">Transmembrane</keyword>
<dbReference type="Proteomes" id="UP000650081">
    <property type="component" value="Unassembled WGS sequence"/>
</dbReference>